<keyword evidence="1" id="KW-0732">Signal</keyword>
<feature type="chain" id="PRO_5032587410" description="Lipoprotein" evidence="1">
    <location>
        <begin position="28"/>
        <end position="211"/>
    </location>
</feature>
<dbReference type="AlphaFoldDB" id="A0A8A8CZ89"/>
<accession>A0A8A8CZ89</accession>
<evidence type="ECO:0000313" key="3">
    <source>
        <dbReference type="Proteomes" id="UP000027834"/>
    </source>
</evidence>
<proteinExistence type="predicted"/>
<dbReference type="EMBL" id="CP072520">
    <property type="protein sequence ID" value="QTO17286.1"/>
    <property type="molecule type" value="Genomic_DNA"/>
</dbReference>
<feature type="signal peptide" evidence="1">
    <location>
        <begin position="1"/>
        <end position="27"/>
    </location>
</feature>
<organism evidence="2 3">
    <name type="scientific">Burkholderia seminalis</name>
    <dbReference type="NCBI Taxonomy" id="488731"/>
    <lineage>
        <taxon>Bacteria</taxon>
        <taxon>Pseudomonadati</taxon>
        <taxon>Pseudomonadota</taxon>
        <taxon>Betaproteobacteria</taxon>
        <taxon>Burkholderiales</taxon>
        <taxon>Burkholderiaceae</taxon>
        <taxon>Burkholderia</taxon>
        <taxon>Burkholderia cepacia complex</taxon>
    </lineage>
</organism>
<evidence type="ECO:0000256" key="1">
    <source>
        <dbReference type="SAM" id="SignalP"/>
    </source>
</evidence>
<evidence type="ECO:0008006" key="4">
    <source>
        <dbReference type="Google" id="ProtNLM"/>
    </source>
</evidence>
<reference evidence="2" key="2">
    <citation type="submission" date="2021-03" db="EMBL/GenBank/DDBJ databases">
        <title>Complete genome sequence of Burkholderia seminalis 869T2.</title>
        <authorList>
            <person name="Hung S.-H."/>
            <person name="Huang C.-T."/>
            <person name="Huang C.-C."/>
            <person name="Kuo C.-H."/>
        </authorList>
    </citation>
    <scope>NUCLEOTIDE SEQUENCE</scope>
    <source>
        <strain evidence="2">869T2</strain>
    </source>
</reference>
<gene>
    <name evidence="2" type="ORF">DT99_009170</name>
</gene>
<dbReference type="PROSITE" id="PS51257">
    <property type="entry name" value="PROKAR_LIPOPROTEIN"/>
    <property type="match status" value="1"/>
</dbReference>
<name>A0A8A8CZ89_9BURK</name>
<sequence>MKSIKQNSALILMAASATLAGCASNMADIPREQKLAPVVVYVESCGNYQLDGTLSKYVWDTVEIKYENRRRRMNQLLNMCNKFNASIASAISAEGINARIVSVTTEEPPTQEVRDRDAVALGATYALYVGKPIFKSILQSSGQRPLTIVAYDLNLYRVGRNKPIGTGEANDSEASIAANRVAHTLVERCNPSFVYGCANGPSYGITGTVGG</sequence>
<dbReference type="Proteomes" id="UP000027834">
    <property type="component" value="Chromosome 1"/>
</dbReference>
<dbReference type="RefSeq" id="WP_154233712.1">
    <property type="nucleotide sequence ID" value="NZ_CP072520.1"/>
</dbReference>
<protein>
    <recommendedName>
        <fullName evidence="4">Lipoprotein</fullName>
    </recommendedName>
</protein>
<reference evidence="2" key="1">
    <citation type="submission" date="2014-04" db="EMBL/GenBank/DDBJ databases">
        <authorList>
            <person name="Ho Y.-N."/>
            <person name="Huang C.-C."/>
        </authorList>
    </citation>
    <scope>NUCLEOTIDE SEQUENCE</scope>
    <source>
        <strain evidence="2">869T2</strain>
    </source>
</reference>
<evidence type="ECO:0000313" key="2">
    <source>
        <dbReference type="EMBL" id="QTO17286.1"/>
    </source>
</evidence>
<keyword evidence="3" id="KW-1185">Reference proteome</keyword>